<feature type="binding site" evidence="4">
    <location>
        <position position="38"/>
    </location>
    <ligand>
        <name>Mn(2+)</name>
        <dbReference type="ChEBI" id="CHEBI:29035"/>
    </ligand>
</feature>
<dbReference type="KEGG" id="nps:KRR39_21810"/>
<evidence type="ECO:0000256" key="5">
    <source>
        <dbReference type="NCBIfam" id="TIGR02150"/>
    </source>
</evidence>
<keyword evidence="2 4" id="KW-0479">Metal-binding</keyword>
<evidence type="ECO:0000256" key="2">
    <source>
        <dbReference type="ARBA" id="ARBA00022723"/>
    </source>
</evidence>
<dbReference type="GO" id="GO:0004452">
    <property type="term" value="F:isopentenyl-diphosphate delta-isomerase activity"/>
    <property type="evidence" value="ECO:0007669"/>
    <property type="project" value="UniProtKB-UniRule"/>
</dbReference>
<feature type="binding site" evidence="4">
    <location>
        <position position="120"/>
    </location>
    <ligand>
        <name>Mn(2+)</name>
        <dbReference type="ChEBI" id="CHEBI:29035"/>
    </ligand>
</feature>
<keyword evidence="4" id="KW-0414">Isoprene biosynthesis</keyword>
<dbReference type="EC" id="5.3.3.2" evidence="4 5"/>
<dbReference type="GO" id="GO:0008299">
    <property type="term" value="P:isoprenoid biosynthetic process"/>
    <property type="evidence" value="ECO:0007669"/>
    <property type="project" value="UniProtKB-UniRule"/>
</dbReference>
<keyword evidence="3 4" id="KW-0460">Magnesium</keyword>
<keyword evidence="4 7" id="KW-0413">Isomerase</keyword>
<dbReference type="PANTHER" id="PTHR10885:SF0">
    <property type="entry name" value="ISOPENTENYL-DIPHOSPHATE DELTA-ISOMERASE"/>
    <property type="match status" value="1"/>
</dbReference>
<dbReference type="GO" id="GO:0005737">
    <property type="term" value="C:cytoplasm"/>
    <property type="evidence" value="ECO:0007669"/>
    <property type="project" value="UniProtKB-SubCell"/>
</dbReference>
<feature type="binding site" evidence="4">
    <location>
        <position position="75"/>
    </location>
    <ligand>
        <name>Mn(2+)</name>
        <dbReference type="ChEBI" id="CHEBI:29035"/>
    </ligand>
</feature>
<keyword evidence="8" id="KW-1185">Reference proteome</keyword>
<evidence type="ECO:0000313" key="7">
    <source>
        <dbReference type="EMBL" id="QWZ07966.1"/>
    </source>
</evidence>
<accession>A0A975SY28</accession>
<dbReference type="NCBIfam" id="TIGR02150">
    <property type="entry name" value="IPP_isom_1"/>
    <property type="match status" value="1"/>
</dbReference>
<dbReference type="Proteomes" id="UP000683575">
    <property type="component" value="Chromosome"/>
</dbReference>
<sequence length="194" mass="21074">MTTPTSGGAEQVVLLDEEGHAVGVTDKATVHHRATPLHLAFSCYVRDPDGRVLVTRRATHKPTWPGAWTNSVCGHPAPGEDLADAVRRRAAQELGLRLEAMSLVLPAFRYRAVMADGTVENEMCPVFVATTADAVRPDPDEVDDFAWVPWPEFRTSVLSGGREISPWCREQLQAMGADPWEAGDPVGLLPPAAR</sequence>
<comment type="cofactor">
    <cofactor evidence="4">
        <name>Mn(2+)</name>
        <dbReference type="ChEBI" id="CHEBI:29035"/>
    </cofactor>
    <text evidence="4">Binds 1 Mn(2+) ion per subunit.</text>
</comment>
<comment type="function">
    <text evidence="4">Catalyzes the 1,3-allylic rearrangement of the homoallylic substrate isopentenyl (IPP) to its highly electrophilic allylic isomer, dimethylallyl diphosphate (DMAPP).</text>
</comment>
<reference evidence="7" key="1">
    <citation type="submission" date="2021-06" db="EMBL/GenBank/DDBJ databases">
        <title>Complete genome sequence of Nocardioides sp. G188.</title>
        <authorList>
            <person name="Im W.-T."/>
        </authorList>
    </citation>
    <scope>NUCLEOTIDE SEQUENCE</scope>
    <source>
        <strain evidence="7">G188</strain>
    </source>
</reference>
<feature type="active site" evidence="4">
    <location>
        <position position="122"/>
    </location>
</feature>
<dbReference type="RefSeq" id="WP_216939476.1">
    <property type="nucleotide sequence ID" value="NZ_CP077062.1"/>
</dbReference>
<evidence type="ECO:0000256" key="3">
    <source>
        <dbReference type="ARBA" id="ARBA00022842"/>
    </source>
</evidence>
<feature type="binding site" evidence="4">
    <location>
        <position position="93"/>
    </location>
    <ligand>
        <name>Mg(2+)</name>
        <dbReference type="ChEBI" id="CHEBI:18420"/>
    </ligand>
</feature>
<keyword evidence="4" id="KW-0464">Manganese</keyword>
<feature type="binding site" evidence="4">
    <location>
        <position position="31"/>
    </location>
    <ligand>
        <name>Mn(2+)</name>
        <dbReference type="ChEBI" id="CHEBI:29035"/>
    </ligand>
</feature>
<dbReference type="NCBIfam" id="NF002995">
    <property type="entry name" value="PRK03759.1"/>
    <property type="match status" value="1"/>
</dbReference>
<dbReference type="InterPro" id="IPR000086">
    <property type="entry name" value="NUDIX_hydrolase_dom"/>
</dbReference>
<name>A0A975SY28_9ACTN</name>
<dbReference type="EMBL" id="CP077062">
    <property type="protein sequence ID" value="QWZ07966.1"/>
    <property type="molecule type" value="Genomic_DNA"/>
</dbReference>
<dbReference type="GO" id="GO:0050992">
    <property type="term" value="P:dimethylallyl diphosphate biosynthetic process"/>
    <property type="evidence" value="ECO:0007669"/>
    <property type="project" value="UniProtKB-UniRule"/>
</dbReference>
<proteinExistence type="inferred from homology"/>
<evidence type="ECO:0000256" key="4">
    <source>
        <dbReference type="HAMAP-Rule" id="MF_00202"/>
    </source>
</evidence>
<comment type="subcellular location">
    <subcellularLocation>
        <location evidence="4">Cytoplasm</location>
    </subcellularLocation>
</comment>
<dbReference type="InterPro" id="IPR056375">
    <property type="entry name" value="Idi_bact"/>
</dbReference>
<dbReference type="PIRSF" id="PIRSF018427">
    <property type="entry name" value="Isopntndiph_ism"/>
    <property type="match status" value="1"/>
</dbReference>
<evidence type="ECO:0000259" key="6">
    <source>
        <dbReference type="PROSITE" id="PS51462"/>
    </source>
</evidence>
<gene>
    <name evidence="4 7" type="primary">idi</name>
    <name evidence="7" type="ORF">KRR39_21810</name>
</gene>
<feature type="active site" evidence="4">
    <location>
        <position position="73"/>
    </location>
</feature>
<dbReference type="HAMAP" id="MF_00202">
    <property type="entry name" value="Idi"/>
    <property type="match status" value="1"/>
</dbReference>
<dbReference type="PANTHER" id="PTHR10885">
    <property type="entry name" value="ISOPENTENYL-DIPHOSPHATE DELTA-ISOMERASE"/>
    <property type="match status" value="1"/>
</dbReference>
<comment type="pathway">
    <text evidence="4">Isoprenoid biosynthesis; dimethylallyl diphosphate biosynthesis; dimethylallyl diphosphate from isopentenyl diphosphate: step 1/1.</text>
</comment>
<keyword evidence="1 4" id="KW-0963">Cytoplasm</keyword>
<feature type="binding site" evidence="4">
    <location>
        <position position="122"/>
    </location>
    <ligand>
        <name>Mn(2+)</name>
        <dbReference type="ChEBI" id="CHEBI:29035"/>
    </ligand>
</feature>
<dbReference type="CDD" id="cd02885">
    <property type="entry name" value="NUDIX_IPP_Isomerase"/>
    <property type="match status" value="1"/>
</dbReference>
<comment type="similarity">
    <text evidence="4">Belongs to the IPP isomerase type 1 family.</text>
</comment>
<comment type="cofactor">
    <cofactor evidence="4">
        <name>Mg(2+)</name>
        <dbReference type="ChEBI" id="CHEBI:18420"/>
    </cofactor>
    <text evidence="4">Binds 1 Mg(2+) ion per subunit. The magnesium ion binds only when substrate is bound.</text>
</comment>
<dbReference type="InterPro" id="IPR011876">
    <property type="entry name" value="IsopentenylPP_isomerase_typ1"/>
</dbReference>
<dbReference type="GO" id="GO:0046872">
    <property type="term" value="F:metal ion binding"/>
    <property type="evidence" value="ECO:0007669"/>
    <property type="project" value="UniProtKB-KW"/>
</dbReference>
<dbReference type="AlphaFoldDB" id="A0A975SY28"/>
<organism evidence="7 8">
    <name type="scientific">Nocardioides panacis</name>
    <dbReference type="NCBI Taxonomy" id="2849501"/>
    <lineage>
        <taxon>Bacteria</taxon>
        <taxon>Bacillati</taxon>
        <taxon>Actinomycetota</taxon>
        <taxon>Actinomycetes</taxon>
        <taxon>Propionibacteriales</taxon>
        <taxon>Nocardioidaceae</taxon>
        <taxon>Nocardioides</taxon>
    </lineage>
</organism>
<comment type="catalytic activity">
    <reaction evidence="4">
        <text>isopentenyl diphosphate = dimethylallyl diphosphate</text>
        <dbReference type="Rhea" id="RHEA:23284"/>
        <dbReference type="ChEBI" id="CHEBI:57623"/>
        <dbReference type="ChEBI" id="CHEBI:128769"/>
        <dbReference type="EC" id="5.3.3.2"/>
    </reaction>
</comment>
<dbReference type="Pfam" id="PF00293">
    <property type="entry name" value="NUDIX"/>
    <property type="match status" value="1"/>
</dbReference>
<feature type="domain" description="Nudix hydrolase" evidence="6">
    <location>
        <begin position="36"/>
        <end position="170"/>
    </location>
</feature>
<protein>
    <recommendedName>
        <fullName evidence="4 5">Isopentenyl-diphosphate Delta-isomerase</fullName>
        <shortName evidence="4">IPP isomerase</shortName>
        <ecNumber evidence="4 5">5.3.3.2</ecNumber>
    </recommendedName>
    <alternativeName>
        <fullName evidence="4">IPP:DMAPP isomerase</fullName>
    </alternativeName>
    <alternativeName>
        <fullName evidence="4">Isopentenyl pyrophosphate isomerase</fullName>
    </alternativeName>
</protein>
<evidence type="ECO:0000256" key="1">
    <source>
        <dbReference type="ARBA" id="ARBA00022490"/>
    </source>
</evidence>
<evidence type="ECO:0000313" key="8">
    <source>
        <dbReference type="Proteomes" id="UP000683575"/>
    </source>
</evidence>
<dbReference type="PROSITE" id="PS51462">
    <property type="entry name" value="NUDIX"/>
    <property type="match status" value="1"/>
</dbReference>